<comment type="similarity">
    <text evidence="1 4">Belongs to the pyrroline-5-carboxylate reductase family.</text>
</comment>
<protein>
    <recommendedName>
        <fullName evidence="4 5">Pyrroline-5-carboxylate reductase</fullName>
        <shortName evidence="4">P5C reductase</shortName>
        <shortName evidence="4">P5CR</shortName>
        <ecNumber evidence="4 5">1.5.1.2</ecNumber>
    </recommendedName>
    <alternativeName>
        <fullName evidence="4">PCA reductase</fullName>
    </alternativeName>
</protein>
<dbReference type="GO" id="GO:0004735">
    <property type="term" value="F:pyrroline-5-carboxylate reductase activity"/>
    <property type="evidence" value="ECO:0007669"/>
    <property type="project" value="UniProtKB-EC"/>
</dbReference>
<reference evidence="8 9" key="1">
    <citation type="submission" date="2021-01" db="EMBL/GenBank/DDBJ databases">
        <title>Genome sequencing of Joostella atrarenae M1-2 (= KCTC 23194).</title>
        <authorList>
            <person name="Zakaria M.R."/>
            <person name="Lam M.Q."/>
            <person name="Chong C.S."/>
        </authorList>
    </citation>
    <scope>NUCLEOTIDE SEQUENCE [LARGE SCALE GENOMIC DNA]</scope>
    <source>
        <strain evidence="8 9">M1-2</strain>
    </source>
</reference>
<evidence type="ECO:0000313" key="9">
    <source>
        <dbReference type="Proteomes" id="UP000829517"/>
    </source>
</evidence>
<keyword evidence="4" id="KW-0028">Amino-acid biosynthesis</keyword>
<comment type="catalytic activity">
    <reaction evidence="4">
        <text>L-proline + NADP(+) = (S)-1-pyrroline-5-carboxylate + NADPH + 2 H(+)</text>
        <dbReference type="Rhea" id="RHEA:14109"/>
        <dbReference type="ChEBI" id="CHEBI:15378"/>
        <dbReference type="ChEBI" id="CHEBI:17388"/>
        <dbReference type="ChEBI" id="CHEBI:57783"/>
        <dbReference type="ChEBI" id="CHEBI:58349"/>
        <dbReference type="ChEBI" id="CHEBI:60039"/>
        <dbReference type="EC" id="1.5.1.2"/>
    </reaction>
</comment>
<evidence type="ECO:0000313" key="8">
    <source>
        <dbReference type="EMBL" id="MCF8716286.1"/>
    </source>
</evidence>
<dbReference type="InterPro" id="IPR028939">
    <property type="entry name" value="P5C_Rdtase_cat_N"/>
</dbReference>
<accession>A0ABS9J792</accession>
<feature type="domain" description="Pyrroline-5-carboxylate reductase dimerisation" evidence="7">
    <location>
        <begin position="158"/>
        <end position="259"/>
    </location>
</feature>
<dbReference type="InterPro" id="IPR000304">
    <property type="entry name" value="Pyrroline-COOH_reductase"/>
</dbReference>
<evidence type="ECO:0000256" key="2">
    <source>
        <dbReference type="ARBA" id="ARBA00022857"/>
    </source>
</evidence>
<evidence type="ECO:0000259" key="7">
    <source>
        <dbReference type="Pfam" id="PF14748"/>
    </source>
</evidence>
<gene>
    <name evidence="4 8" type="primary">proC</name>
    <name evidence="8" type="ORF">JM658_15755</name>
</gene>
<dbReference type="EC" id="1.5.1.2" evidence="4 5"/>
<comment type="caution">
    <text evidence="8">The sequence shown here is derived from an EMBL/GenBank/DDBJ whole genome shotgun (WGS) entry which is preliminary data.</text>
</comment>
<keyword evidence="4" id="KW-0963">Cytoplasm</keyword>
<dbReference type="Gene3D" id="3.40.50.720">
    <property type="entry name" value="NAD(P)-binding Rossmann-like Domain"/>
    <property type="match status" value="1"/>
</dbReference>
<comment type="subcellular location">
    <subcellularLocation>
        <location evidence="4">Cytoplasm</location>
    </subcellularLocation>
</comment>
<evidence type="ECO:0000256" key="3">
    <source>
        <dbReference type="ARBA" id="ARBA00023002"/>
    </source>
</evidence>
<evidence type="ECO:0000259" key="6">
    <source>
        <dbReference type="Pfam" id="PF03807"/>
    </source>
</evidence>
<keyword evidence="3 4" id="KW-0560">Oxidoreductase</keyword>
<evidence type="ECO:0000256" key="1">
    <source>
        <dbReference type="ARBA" id="ARBA00005525"/>
    </source>
</evidence>
<dbReference type="Pfam" id="PF03807">
    <property type="entry name" value="F420_oxidored"/>
    <property type="match status" value="1"/>
</dbReference>
<feature type="domain" description="Pyrroline-5-carboxylate reductase catalytic N-terminal" evidence="6">
    <location>
        <begin position="2"/>
        <end position="96"/>
    </location>
</feature>
<dbReference type="Pfam" id="PF14748">
    <property type="entry name" value="P5CR_dimer"/>
    <property type="match status" value="1"/>
</dbReference>
<sequence>MKVTVIGSGNLGKSIITGIASSDLFDSKNILVADKSDENLEIIKEQAGVSVTSDNIKAVKESKWVILCIQPRILKIVLNEIKDHLTDDQILISTVTGVSISEINEIVPNNKVIRAMPNTAAVKLQSMSFICADDIEHDDVHFVEKMFGTIGKTMIIEERLMQAATVLGASSTAFFLRFLRALTQGGVQMGFHPHEAQEISAQVAIGAAALIEDGTHAEVEVDNVTTPMGCTIEGLNAMEHNGLSSAVIKGIMASYKRISDIK</sequence>
<dbReference type="RefSeq" id="WP_236960548.1">
    <property type="nucleotide sequence ID" value="NZ_JAETXX010000015.1"/>
</dbReference>
<dbReference type="SUPFAM" id="SSF48179">
    <property type="entry name" value="6-phosphogluconate dehydrogenase C-terminal domain-like"/>
    <property type="match status" value="1"/>
</dbReference>
<evidence type="ECO:0000256" key="5">
    <source>
        <dbReference type="NCBIfam" id="TIGR00112"/>
    </source>
</evidence>
<keyword evidence="4" id="KW-0641">Proline biosynthesis</keyword>
<dbReference type="HAMAP" id="MF_01925">
    <property type="entry name" value="P5C_reductase"/>
    <property type="match status" value="1"/>
</dbReference>
<dbReference type="PIRSF" id="PIRSF000193">
    <property type="entry name" value="Pyrrol-5-carb_rd"/>
    <property type="match status" value="1"/>
</dbReference>
<comment type="function">
    <text evidence="4">Catalyzes the reduction of 1-pyrroline-5-carboxylate (PCA) to L-proline.</text>
</comment>
<name>A0ABS9J792_9FLAO</name>
<dbReference type="NCBIfam" id="TIGR00112">
    <property type="entry name" value="proC"/>
    <property type="match status" value="1"/>
</dbReference>
<dbReference type="PANTHER" id="PTHR11645:SF0">
    <property type="entry name" value="PYRROLINE-5-CARBOXYLATE REDUCTASE 3"/>
    <property type="match status" value="1"/>
</dbReference>
<keyword evidence="9" id="KW-1185">Reference proteome</keyword>
<dbReference type="InterPro" id="IPR036291">
    <property type="entry name" value="NAD(P)-bd_dom_sf"/>
</dbReference>
<organism evidence="8 9">
    <name type="scientific">Joostella atrarenae</name>
    <dbReference type="NCBI Taxonomy" id="679257"/>
    <lineage>
        <taxon>Bacteria</taxon>
        <taxon>Pseudomonadati</taxon>
        <taxon>Bacteroidota</taxon>
        <taxon>Flavobacteriia</taxon>
        <taxon>Flavobacteriales</taxon>
        <taxon>Flavobacteriaceae</taxon>
        <taxon>Joostella</taxon>
    </lineage>
</organism>
<evidence type="ECO:0000256" key="4">
    <source>
        <dbReference type="HAMAP-Rule" id="MF_01925"/>
    </source>
</evidence>
<dbReference type="Proteomes" id="UP000829517">
    <property type="component" value="Unassembled WGS sequence"/>
</dbReference>
<comment type="catalytic activity">
    <reaction evidence="4">
        <text>L-proline + NAD(+) = (S)-1-pyrroline-5-carboxylate + NADH + 2 H(+)</text>
        <dbReference type="Rhea" id="RHEA:14105"/>
        <dbReference type="ChEBI" id="CHEBI:15378"/>
        <dbReference type="ChEBI" id="CHEBI:17388"/>
        <dbReference type="ChEBI" id="CHEBI:57540"/>
        <dbReference type="ChEBI" id="CHEBI:57945"/>
        <dbReference type="ChEBI" id="CHEBI:60039"/>
        <dbReference type="EC" id="1.5.1.2"/>
    </reaction>
</comment>
<proteinExistence type="inferred from homology"/>
<dbReference type="InterPro" id="IPR029036">
    <property type="entry name" value="P5CR_dimer"/>
</dbReference>
<dbReference type="PANTHER" id="PTHR11645">
    <property type="entry name" value="PYRROLINE-5-CARBOXYLATE REDUCTASE"/>
    <property type="match status" value="1"/>
</dbReference>
<comment type="pathway">
    <text evidence="4">Amino-acid biosynthesis; L-proline biosynthesis; L-proline from L-glutamate 5-semialdehyde: step 1/1.</text>
</comment>
<dbReference type="InterPro" id="IPR008927">
    <property type="entry name" value="6-PGluconate_DH-like_C_sf"/>
</dbReference>
<dbReference type="EMBL" id="JAETXX010000015">
    <property type="protein sequence ID" value="MCF8716286.1"/>
    <property type="molecule type" value="Genomic_DNA"/>
</dbReference>
<dbReference type="Gene3D" id="1.10.3730.10">
    <property type="entry name" value="ProC C-terminal domain-like"/>
    <property type="match status" value="1"/>
</dbReference>
<dbReference type="SUPFAM" id="SSF51735">
    <property type="entry name" value="NAD(P)-binding Rossmann-fold domains"/>
    <property type="match status" value="1"/>
</dbReference>
<keyword evidence="2 4" id="KW-0521">NADP</keyword>